<evidence type="ECO:0000256" key="1">
    <source>
        <dbReference type="ARBA" id="ARBA00005417"/>
    </source>
</evidence>
<dbReference type="SMART" id="SM00382">
    <property type="entry name" value="AAA"/>
    <property type="match status" value="1"/>
</dbReference>
<feature type="domain" description="ABC transporter" evidence="5">
    <location>
        <begin position="13"/>
        <end position="238"/>
    </location>
</feature>
<comment type="caution">
    <text evidence="6">The sequence shown here is derived from an EMBL/GenBank/DDBJ whole genome shotgun (WGS) entry which is preliminary data.</text>
</comment>
<evidence type="ECO:0000256" key="3">
    <source>
        <dbReference type="ARBA" id="ARBA00022741"/>
    </source>
</evidence>
<reference evidence="6 7" key="1">
    <citation type="journal article" date="2019" name="Int. J. Syst. Evol. Microbiol.">
        <title>The Global Catalogue of Microorganisms (GCM) 10K type strain sequencing project: providing services to taxonomists for standard genome sequencing and annotation.</title>
        <authorList>
            <consortium name="The Broad Institute Genomics Platform"/>
            <consortium name="The Broad Institute Genome Sequencing Center for Infectious Disease"/>
            <person name="Wu L."/>
            <person name="Ma J."/>
        </authorList>
    </citation>
    <scope>NUCLEOTIDE SEQUENCE [LARGE SCALE GENOMIC DNA]</scope>
    <source>
        <strain evidence="6 7">JCM 15572</strain>
    </source>
</reference>
<evidence type="ECO:0000313" key="7">
    <source>
        <dbReference type="Proteomes" id="UP001501705"/>
    </source>
</evidence>
<dbReference type="SUPFAM" id="SSF52540">
    <property type="entry name" value="P-loop containing nucleoside triphosphate hydrolases"/>
    <property type="match status" value="1"/>
</dbReference>
<dbReference type="PROSITE" id="PS00211">
    <property type="entry name" value="ABC_TRANSPORTER_1"/>
    <property type="match status" value="1"/>
</dbReference>
<evidence type="ECO:0000259" key="5">
    <source>
        <dbReference type="PROSITE" id="PS50893"/>
    </source>
</evidence>
<comment type="similarity">
    <text evidence="1">Belongs to the ABC transporter superfamily.</text>
</comment>
<evidence type="ECO:0000256" key="4">
    <source>
        <dbReference type="ARBA" id="ARBA00022840"/>
    </source>
</evidence>
<dbReference type="Pfam" id="PF00005">
    <property type="entry name" value="ABC_tran"/>
    <property type="match status" value="1"/>
</dbReference>
<evidence type="ECO:0000313" key="6">
    <source>
        <dbReference type="EMBL" id="GAA1594410.1"/>
    </source>
</evidence>
<dbReference type="Proteomes" id="UP001501705">
    <property type="component" value="Unassembled WGS sequence"/>
</dbReference>
<dbReference type="InterPro" id="IPR003439">
    <property type="entry name" value="ABC_transporter-like_ATP-bd"/>
</dbReference>
<keyword evidence="7" id="KW-1185">Reference proteome</keyword>
<proteinExistence type="inferred from homology"/>
<organism evidence="6 7">
    <name type="scientific">Kribbella hippodromi</name>
    <dbReference type="NCBI Taxonomy" id="434347"/>
    <lineage>
        <taxon>Bacteria</taxon>
        <taxon>Bacillati</taxon>
        <taxon>Actinomycetota</taxon>
        <taxon>Actinomycetes</taxon>
        <taxon>Propionibacteriales</taxon>
        <taxon>Kribbellaceae</taxon>
        <taxon>Kribbella</taxon>
    </lineage>
</organism>
<accession>A0ABN2E2J9</accession>
<dbReference type="InterPro" id="IPR027417">
    <property type="entry name" value="P-loop_NTPase"/>
</dbReference>
<dbReference type="PANTHER" id="PTHR43335">
    <property type="entry name" value="ABC TRANSPORTER, ATP-BINDING PROTEIN"/>
    <property type="match status" value="1"/>
</dbReference>
<keyword evidence="3" id="KW-0547">Nucleotide-binding</keyword>
<sequence length="248" mass="26265">MVWGGVGLGWGMLSIHELCKRRGSREILSGLSFEARPGRVTAFLGPNGAGKTSTLRILLGLDSATSGTALVDGVPFGQLKDPLTKVGALLDGSGAHRSRTARGHLRWIAAAGGLPPSRVTEVLEVVGLTNDARRRVRSYSLGMSRRLGLAAALLGDPEILILDEPVNGLDPEGIRWIRTFLRDRAATGRTVLLSSHFLGEVAETVDDVVVIHQGKIVAQGTLPEVVGKHGTIENAYFDLTGAPQGGLR</sequence>
<keyword evidence="4 6" id="KW-0067">ATP-binding</keyword>
<evidence type="ECO:0000256" key="2">
    <source>
        <dbReference type="ARBA" id="ARBA00022448"/>
    </source>
</evidence>
<keyword evidence="2" id="KW-0813">Transport</keyword>
<protein>
    <submittedName>
        <fullName evidence="6">ATP-binding cassette domain-containing protein</fullName>
    </submittedName>
</protein>
<name>A0ABN2E2J9_9ACTN</name>
<gene>
    <name evidence="6" type="ORF">GCM10009804_58810</name>
</gene>
<dbReference type="PANTHER" id="PTHR43335:SF4">
    <property type="entry name" value="ABC TRANSPORTER, ATP-BINDING PROTEIN"/>
    <property type="match status" value="1"/>
</dbReference>
<dbReference type="InterPro" id="IPR003593">
    <property type="entry name" value="AAA+_ATPase"/>
</dbReference>
<dbReference type="Gene3D" id="3.40.50.300">
    <property type="entry name" value="P-loop containing nucleotide triphosphate hydrolases"/>
    <property type="match status" value="1"/>
</dbReference>
<dbReference type="InterPro" id="IPR017871">
    <property type="entry name" value="ABC_transporter-like_CS"/>
</dbReference>
<dbReference type="EMBL" id="BAAAPH010000022">
    <property type="protein sequence ID" value="GAA1594410.1"/>
    <property type="molecule type" value="Genomic_DNA"/>
</dbReference>
<dbReference type="GO" id="GO:0005524">
    <property type="term" value="F:ATP binding"/>
    <property type="evidence" value="ECO:0007669"/>
    <property type="project" value="UniProtKB-KW"/>
</dbReference>
<dbReference type="PROSITE" id="PS50893">
    <property type="entry name" value="ABC_TRANSPORTER_2"/>
    <property type="match status" value="1"/>
</dbReference>